<evidence type="ECO:0000256" key="5">
    <source>
        <dbReference type="ARBA" id="ARBA00022692"/>
    </source>
</evidence>
<accession>A0ABY5G7T1</accession>
<name>A0ABY5G7T1_VIBPE</name>
<feature type="chain" id="PRO_5045818267" evidence="8">
    <location>
        <begin position="21"/>
        <end position="452"/>
    </location>
</feature>
<evidence type="ECO:0000256" key="7">
    <source>
        <dbReference type="ARBA" id="ARBA00023237"/>
    </source>
</evidence>
<evidence type="ECO:0000313" key="9">
    <source>
        <dbReference type="EMBL" id="UTT86223.1"/>
    </source>
</evidence>
<keyword evidence="6" id="KW-0472">Membrane</keyword>
<keyword evidence="3" id="KW-0813">Transport</keyword>
<keyword evidence="7" id="KW-0998">Cell outer membrane</keyword>
<evidence type="ECO:0000256" key="2">
    <source>
        <dbReference type="ARBA" id="ARBA00007613"/>
    </source>
</evidence>
<keyword evidence="4" id="KW-1134">Transmembrane beta strand</keyword>
<keyword evidence="10" id="KW-1185">Reference proteome</keyword>
<sequence>MNTKLCTLLVGAILSCGANASQSNSTDLQNLYDLALKNDSLLNIAMLTEEQSNYAVEAQKGQLLPQINAYFNAIAFLDSDQVDSQFGGNGTMSEGGLNLRQAIYTPAVRAGVAIADKNSESASLLVTKAHEALIYRTTNAYFEVLRAKSLLDNAKANEEALIENLEITQRRSQAGISSEIDLLQAQARRDQSEVAVIKAKTAYQLSLDALQTLTGHEFESVQPLKTAEFTPNLPVSETGISWLDAAMMNNRDIQLAGIAIEKSKLEVNRAKAGHKPQLSLIGRINQRLHGDLKVNPSGADIPADETLTSAEVMLTMDIPLYTGSSLSAFVDIANTELDIAYQVQEESHRQTYQNVRYAIRHAEATKMQIDAFEKTVVSQGKALESVQRGYELGARNMSEVLDATRDYYLSESQLNNAYFSFIETALLIKFLAGEIGESDITALNASIKPITK</sequence>
<dbReference type="PROSITE" id="PS51257">
    <property type="entry name" value="PROKAR_LIPOPROTEIN"/>
    <property type="match status" value="1"/>
</dbReference>
<comment type="similarity">
    <text evidence="2">Belongs to the outer membrane factor (OMF) (TC 1.B.17) family.</text>
</comment>
<dbReference type="Pfam" id="PF02321">
    <property type="entry name" value="OEP"/>
    <property type="match status" value="2"/>
</dbReference>
<dbReference type="InterPro" id="IPR051906">
    <property type="entry name" value="TolC-like"/>
</dbReference>
<comment type="subcellular location">
    <subcellularLocation>
        <location evidence="1">Cell outer membrane</location>
    </subcellularLocation>
</comment>
<dbReference type="PANTHER" id="PTHR30026">
    <property type="entry name" value="OUTER MEMBRANE PROTEIN TOLC"/>
    <property type="match status" value="1"/>
</dbReference>
<keyword evidence="8" id="KW-0732">Signal</keyword>
<evidence type="ECO:0000256" key="6">
    <source>
        <dbReference type="ARBA" id="ARBA00023136"/>
    </source>
</evidence>
<gene>
    <name evidence="9" type="ORF">LZI70_17865</name>
</gene>
<dbReference type="EMBL" id="CP090615">
    <property type="protein sequence ID" value="UTT86223.1"/>
    <property type="molecule type" value="Genomic_DNA"/>
</dbReference>
<organism evidence="9 10">
    <name type="scientific">Vibrio pelagius</name>
    <dbReference type="NCBI Taxonomy" id="28169"/>
    <lineage>
        <taxon>Bacteria</taxon>
        <taxon>Pseudomonadati</taxon>
        <taxon>Pseudomonadota</taxon>
        <taxon>Gammaproteobacteria</taxon>
        <taxon>Vibrionales</taxon>
        <taxon>Vibrionaceae</taxon>
        <taxon>Vibrio</taxon>
    </lineage>
</organism>
<evidence type="ECO:0000313" key="10">
    <source>
        <dbReference type="Proteomes" id="UP001059120"/>
    </source>
</evidence>
<keyword evidence="5" id="KW-0812">Transmembrane</keyword>
<evidence type="ECO:0000256" key="8">
    <source>
        <dbReference type="SAM" id="SignalP"/>
    </source>
</evidence>
<feature type="signal peptide" evidence="8">
    <location>
        <begin position="1"/>
        <end position="20"/>
    </location>
</feature>
<reference evidence="9" key="1">
    <citation type="submission" date="2022-01" db="EMBL/GenBank/DDBJ databases">
        <title>Alginate degradation mechanism of Vibrio pelagius WXL662.</title>
        <authorList>
            <person name="He X."/>
        </authorList>
    </citation>
    <scope>NUCLEOTIDE SEQUENCE</scope>
    <source>
        <strain evidence="9">WXL662</strain>
    </source>
</reference>
<evidence type="ECO:0000256" key="3">
    <source>
        <dbReference type="ARBA" id="ARBA00022448"/>
    </source>
</evidence>
<evidence type="ECO:0000256" key="1">
    <source>
        <dbReference type="ARBA" id="ARBA00004442"/>
    </source>
</evidence>
<dbReference type="RefSeq" id="WP_255232023.1">
    <property type="nucleotide sequence ID" value="NZ_CP090615.1"/>
</dbReference>
<dbReference type="Gene3D" id="1.20.1600.10">
    <property type="entry name" value="Outer membrane efflux proteins (OEP)"/>
    <property type="match status" value="1"/>
</dbReference>
<evidence type="ECO:0000256" key="4">
    <source>
        <dbReference type="ARBA" id="ARBA00022452"/>
    </source>
</evidence>
<protein>
    <submittedName>
        <fullName evidence="9">TolC family protein</fullName>
    </submittedName>
</protein>
<dbReference type="Proteomes" id="UP001059120">
    <property type="component" value="Chromosome 2"/>
</dbReference>
<dbReference type="SUPFAM" id="SSF56954">
    <property type="entry name" value="Outer membrane efflux proteins (OEP)"/>
    <property type="match status" value="1"/>
</dbReference>
<dbReference type="InterPro" id="IPR003423">
    <property type="entry name" value="OMP_efflux"/>
</dbReference>
<dbReference type="PANTHER" id="PTHR30026:SF20">
    <property type="entry name" value="OUTER MEMBRANE PROTEIN TOLC"/>
    <property type="match status" value="1"/>
</dbReference>
<proteinExistence type="inferred from homology"/>